<name>A0ABR4HVK5_9EURO</name>
<comment type="caution">
    <text evidence="1">The sequence shown here is derived from an EMBL/GenBank/DDBJ whole genome shotgun (WGS) entry which is preliminary data.</text>
</comment>
<organism evidence="1 2">
    <name type="scientific">Aspergillus granulosus</name>
    <dbReference type="NCBI Taxonomy" id="176169"/>
    <lineage>
        <taxon>Eukaryota</taxon>
        <taxon>Fungi</taxon>
        <taxon>Dikarya</taxon>
        <taxon>Ascomycota</taxon>
        <taxon>Pezizomycotina</taxon>
        <taxon>Eurotiomycetes</taxon>
        <taxon>Eurotiomycetidae</taxon>
        <taxon>Eurotiales</taxon>
        <taxon>Aspergillaceae</taxon>
        <taxon>Aspergillus</taxon>
        <taxon>Aspergillus subgen. Nidulantes</taxon>
    </lineage>
</organism>
<sequence>MAATLPRELLYMIAEHLHHNGVSLVPYATVCRLWQPVFESFIFSTMTVHSGNRSASDQNKAPGQKGMSLAQFKEATSGSKTTRRAYIRALQYDVLVPFEILDWTTSKRAGYTTHNPVRRANDEAFEAAITSLFQILSSWDYCYHISLEIGLLGCQQGRVLEPLTRYNSEAGEYGYDYRNGRTKSVPPYRARFAGASALPSISCVNKLTFDNRRYRESKYYQDWVNSDDEEETADTRPRNRWHQIWAGAIFYIAQHCITLNELYMDLNEFVRPDHLQYIKERRAAVAEGIRALLTSIRILNYKGQQEYPWTETQSALNILKTEADTLATNLQTISFILRELRLSNISLSMDFLWPLDAHDKPIANSAYHWPHLQVLTLDAVPAILPSGQWLAAPEPEDQEAIDNISDWEDEICDLERGVVNRHVLDIEQFHRLFISWGHAARHQMPLIRSMMFHLDNVSDIRFTFLVGKGGEAGATLDWDSDSPYPYRPDQSVASAWGFDLNSLKMEWDNRFSATLPQWPPGAW</sequence>
<dbReference type="Proteomes" id="UP001610334">
    <property type="component" value="Unassembled WGS sequence"/>
</dbReference>
<evidence type="ECO:0000313" key="2">
    <source>
        <dbReference type="Proteomes" id="UP001610334"/>
    </source>
</evidence>
<protein>
    <recommendedName>
        <fullName evidence="3">F-box domain-containing protein</fullName>
    </recommendedName>
</protein>
<evidence type="ECO:0008006" key="3">
    <source>
        <dbReference type="Google" id="ProtNLM"/>
    </source>
</evidence>
<evidence type="ECO:0000313" key="1">
    <source>
        <dbReference type="EMBL" id="KAL2819532.1"/>
    </source>
</evidence>
<accession>A0ABR4HVK5</accession>
<reference evidence="1 2" key="1">
    <citation type="submission" date="2024-07" db="EMBL/GenBank/DDBJ databases">
        <title>Section-level genome sequencing and comparative genomics of Aspergillus sections Usti and Cavernicolus.</title>
        <authorList>
            <consortium name="Lawrence Berkeley National Laboratory"/>
            <person name="Nybo J.L."/>
            <person name="Vesth T.C."/>
            <person name="Theobald S."/>
            <person name="Frisvad J.C."/>
            <person name="Larsen T.O."/>
            <person name="Kjaerboelling I."/>
            <person name="Rothschild-Mancinelli K."/>
            <person name="Lyhne E.K."/>
            <person name="Kogle M.E."/>
            <person name="Barry K."/>
            <person name="Clum A."/>
            <person name="Na H."/>
            <person name="Ledsgaard L."/>
            <person name="Lin J."/>
            <person name="Lipzen A."/>
            <person name="Kuo A."/>
            <person name="Riley R."/>
            <person name="Mondo S."/>
            <person name="Labutti K."/>
            <person name="Haridas S."/>
            <person name="Pangalinan J."/>
            <person name="Salamov A.A."/>
            <person name="Simmons B.A."/>
            <person name="Magnuson J.K."/>
            <person name="Chen J."/>
            <person name="Drula E."/>
            <person name="Henrissat B."/>
            <person name="Wiebenga A."/>
            <person name="Lubbers R.J."/>
            <person name="Gomes A.C."/>
            <person name="Makela M.R."/>
            <person name="Stajich J."/>
            <person name="Grigoriev I.V."/>
            <person name="Mortensen U.H."/>
            <person name="De Vries R.P."/>
            <person name="Baker S.E."/>
            <person name="Andersen M.R."/>
        </authorList>
    </citation>
    <scope>NUCLEOTIDE SEQUENCE [LARGE SCALE GENOMIC DNA]</scope>
    <source>
        <strain evidence="1 2">CBS 588.65</strain>
    </source>
</reference>
<keyword evidence="2" id="KW-1185">Reference proteome</keyword>
<gene>
    <name evidence="1" type="ORF">BJX63DRAFT_12603</name>
</gene>
<proteinExistence type="predicted"/>
<dbReference type="EMBL" id="JBFXLT010000010">
    <property type="protein sequence ID" value="KAL2819532.1"/>
    <property type="molecule type" value="Genomic_DNA"/>
</dbReference>